<dbReference type="RefSeq" id="WP_013634937.1">
    <property type="nucleotide sequence ID" value="NC_015178.1"/>
</dbReference>
<accession>F0J734</accession>
<protein>
    <submittedName>
        <fullName evidence="2">Uncharacterized protein</fullName>
    </submittedName>
</protein>
<dbReference type="HOGENOM" id="CLU_2646247_0_0_5"/>
<feature type="region of interest" description="Disordered" evidence="1">
    <location>
        <begin position="53"/>
        <end position="76"/>
    </location>
</feature>
<proteinExistence type="predicted"/>
<reference evidence="2 3" key="1">
    <citation type="submission" date="2010-12" db="EMBL/GenBank/DDBJ databases">
        <title>Whole genome sequence of Acidiphilium multivorum AIU301.</title>
        <authorList>
            <person name="Narita-Yamada S."/>
            <person name="Nakamura S."/>
            <person name="Ito N."/>
            <person name="Takarada H."/>
            <person name="Katano Y."/>
            <person name="Nakazawa H."/>
            <person name="Hosoyama A."/>
            <person name="Yamada R."/>
            <person name="Fujita N."/>
        </authorList>
    </citation>
    <scope>NUCLEOTIDE SEQUENCE [LARGE SCALE GENOMIC DNA]</scope>
    <source>
        <strain evidence="3">DSM 11245 / JCM 8867 / AIU301</strain>
        <plasmid evidence="2 3">pACMV1</plasmid>
    </source>
</reference>
<gene>
    <name evidence="2" type="ordered locus">ACMV_P1_01050</name>
</gene>
<keyword evidence="2" id="KW-0614">Plasmid</keyword>
<dbReference type="EMBL" id="AP012036">
    <property type="protein sequence ID" value="BAJ82901.1"/>
    <property type="molecule type" value="Genomic_DNA"/>
</dbReference>
<sequence length="76" mass="8307">MAQIVKDAQALFTVPEDEYSFTRTLAAPMCLVQCLAVASAAILQGSRDELPRIPTVTEKDRSRGAAGLRRRRTEGT</sequence>
<organism evidence="2 3">
    <name type="scientific">Acidiphilium multivorum (strain DSM 11245 / JCM 8867 / NBRC 100883 / AIU 301)</name>
    <dbReference type="NCBI Taxonomy" id="926570"/>
    <lineage>
        <taxon>Bacteria</taxon>
        <taxon>Pseudomonadati</taxon>
        <taxon>Pseudomonadota</taxon>
        <taxon>Alphaproteobacteria</taxon>
        <taxon>Acetobacterales</taxon>
        <taxon>Acidocellaceae</taxon>
        <taxon>Acidiphilium</taxon>
    </lineage>
</organism>
<geneLocation type="plasmid" evidence="2 3">
    <name>pACMV1</name>
</geneLocation>
<dbReference type="Proteomes" id="UP000007100">
    <property type="component" value="Plasmid pACMV1"/>
</dbReference>
<evidence type="ECO:0000313" key="3">
    <source>
        <dbReference type="Proteomes" id="UP000007100"/>
    </source>
</evidence>
<evidence type="ECO:0000256" key="1">
    <source>
        <dbReference type="SAM" id="MobiDB-lite"/>
    </source>
</evidence>
<evidence type="ECO:0000313" key="2">
    <source>
        <dbReference type="EMBL" id="BAJ82901.1"/>
    </source>
</evidence>
<feature type="compositionally biased region" description="Basic and acidic residues" evidence="1">
    <location>
        <begin position="53"/>
        <end position="63"/>
    </location>
</feature>
<dbReference type="AlphaFoldDB" id="F0J734"/>
<name>F0J734_ACIMA</name>
<dbReference type="KEGG" id="amv:ACMV_P1_01050"/>
<keyword evidence="3" id="KW-1185">Reference proteome</keyword>